<feature type="compositionally biased region" description="Acidic residues" evidence="1">
    <location>
        <begin position="274"/>
        <end position="300"/>
    </location>
</feature>
<feature type="compositionally biased region" description="Polar residues" evidence="1">
    <location>
        <begin position="115"/>
        <end position="127"/>
    </location>
</feature>
<feature type="region of interest" description="Disordered" evidence="1">
    <location>
        <begin position="59"/>
        <end position="129"/>
    </location>
</feature>
<dbReference type="EMBL" id="WVTA01000017">
    <property type="protein sequence ID" value="KAK3201050.1"/>
    <property type="molecule type" value="Genomic_DNA"/>
</dbReference>
<keyword evidence="3" id="KW-1185">Reference proteome</keyword>
<proteinExistence type="predicted"/>
<feature type="compositionally biased region" description="Basic and acidic residues" evidence="1">
    <location>
        <begin position="310"/>
        <end position="319"/>
    </location>
</feature>
<dbReference type="Proteomes" id="UP001280581">
    <property type="component" value="Unassembled WGS sequence"/>
</dbReference>
<evidence type="ECO:0000313" key="3">
    <source>
        <dbReference type="Proteomes" id="UP001280581"/>
    </source>
</evidence>
<evidence type="ECO:0000256" key="1">
    <source>
        <dbReference type="SAM" id="MobiDB-lite"/>
    </source>
</evidence>
<feature type="compositionally biased region" description="Basic and acidic residues" evidence="1">
    <location>
        <begin position="175"/>
        <end position="185"/>
    </location>
</feature>
<feature type="compositionally biased region" description="Polar residues" evidence="1">
    <location>
        <begin position="641"/>
        <end position="657"/>
    </location>
</feature>
<feature type="region of interest" description="Disordered" evidence="1">
    <location>
        <begin position="349"/>
        <end position="376"/>
    </location>
</feature>
<dbReference type="AlphaFoldDB" id="A0AAN6RDF0"/>
<feature type="region of interest" description="Disordered" evidence="1">
    <location>
        <begin position="832"/>
        <end position="854"/>
    </location>
</feature>
<feature type="region of interest" description="Disordered" evidence="1">
    <location>
        <begin position="641"/>
        <end position="662"/>
    </location>
</feature>
<feature type="compositionally biased region" description="Acidic residues" evidence="1">
    <location>
        <begin position="250"/>
        <end position="264"/>
    </location>
</feature>
<reference evidence="2 3" key="1">
    <citation type="submission" date="2021-02" db="EMBL/GenBank/DDBJ databases">
        <title>Genome assembly of Pseudopithomyces chartarum.</title>
        <authorList>
            <person name="Jauregui R."/>
            <person name="Singh J."/>
            <person name="Voisey C."/>
        </authorList>
    </citation>
    <scope>NUCLEOTIDE SEQUENCE [LARGE SCALE GENOMIC DNA]</scope>
    <source>
        <strain evidence="2 3">AGR01</strain>
    </source>
</reference>
<feature type="compositionally biased region" description="Basic and acidic residues" evidence="1">
    <location>
        <begin position="210"/>
        <end position="233"/>
    </location>
</feature>
<feature type="compositionally biased region" description="Polar residues" evidence="1">
    <location>
        <begin position="486"/>
        <end position="497"/>
    </location>
</feature>
<protein>
    <submittedName>
        <fullName evidence="2">Uncharacterized protein</fullName>
    </submittedName>
</protein>
<name>A0AAN6RDF0_9PLEO</name>
<feature type="region of interest" description="Disordered" evidence="1">
    <location>
        <begin position="439"/>
        <end position="563"/>
    </location>
</feature>
<feature type="compositionally biased region" description="Polar residues" evidence="1">
    <location>
        <begin position="546"/>
        <end position="559"/>
    </location>
</feature>
<sequence length="906" mass="98778">MDHWGDPWADDADTDTSANITAPAKVAHSPLHAPTYEAQTLTPAPIVLNGFLDDAGWGSNEWATTPSPRKDADAAHDIHGNGIDHAPDWDVHSIEEKADIAEYKSEDRGEDKGSSAWSSSGADNDQVPTMVDAGAKDLDDTLHSDAANNHVKKERLRSQDIQAGNEWDEVDEEVTESKDIEKDASEASFSSTETRLDDTHVETPENFATSDRREDDASTRSSESHSEESRNEVVAESPRTSVEETHTDEEPPEISETEERDSEEVEKTEVLQEPSEEEVEDEFGDFEDDDSDKEANDESDTQSSVVQRDPLPKDVKDTLSDVQDPIAVASADRSSFSTEGFVFDTQLIAELFPPEGNTPEQEDPPDDPVSSTSTRKAWYRLTRRQTMREYDYGSVDDNYIRVTWKTSHIRAEVNKTIIRWANEDRIAGRGPGARASFFWDSSAPPDQKSHEALHARRKPLNALPNPTRPTRESLPPLSTELPAAFNWSSPSSASHVTPNGPERRSTSTPISAHQSAIARLQRQGGRAVSVDLSPRIIEPPSHKRTTTMTDFREGTSSPIHSPAITPIQPPLGDNFNHWSSSAPSSPAVSISAPLPAPNNEYIDPWASLEALDTKPAPEQPNTVEEDDFDDWGEMVESPALSTTMQTPSPTVQTTHTNCPGPLTKDNSVVSTSTTPVSATVSPVQVQPLSVPVGPTNASRIVRLQGTVSPTSALFKPNALVPTDSEERIGPHLLKKTNKSQEAASERMTPMTVHMPAMEEVLGPSPAMEDLASAQDNRTSTPAISVSTTPRESMSLQDSSQIIPAISSETATHASGDQPDWGNDTDFSIFESAVPSTFTPPPSSTPIATQSDPADSWSIFNSPAVSEPTMKPPIGTMSLAHKRKIEEDEAVNGIVAELPDLRYMLKR</sequence>
<feature type="region of interest" description="Disordered" evidence="1">
    <location>
        <begin position="772"/>
        <end position="797"/>
    </location>
</feature>
<accession>A0AAN6RDF0</accession>
<comment type="caution">
    <text evidence="2">The sequence shown here is derived from an EMBL/GenBank/DDBJ whole genome shotgun (WGS) entry which is preliminary data.</text>
</comment>
<feature type="compositionally biased region" description="Basic and acidic residues" evidence="1">
    <location>
        <begin position="85"/>
        <end position="113"/>
    </location>
</feature>
<feature type="compositionally biased region" description="Polar residues" evidence="1">
    <location>
        <begin position="773"/>
        <end position="797"/>
    </location>
</feature>
<organism evidence="2 3">
    <name type="scientific">Pseudopithomyces chartarum</name>
    <dbReference type="NCBI Taxonomy" id="1892770"/>
    <lineage>
        <taxon>Eukaryota</taxon>
        <taxon>Fungi</taxon>
        <taxon>Dikarya</taxon>
        <taxon>Ascomycota</taxon>
        <taxon>Pezizomycotina</taxon>
        <taxon>Dothideomycetes</taxon>
        <taxon>Pleosporomycetidae</taxon>
        <taxon>Pleosporales</taxon>
        <taxon>Massarineae</taxon>
        <taxon>Didymosphaeriaceae</taxon>
        <taxon>Pseudopithomyces</taxon>
    </lineage>
</organism>
<feature type="compositionally biased region" description="Basic and acidic residues" evidence="1">
    <location>
        <begin position="194"/>
        <end position="203"/>
    </location>
</feature>
<feature type="region of interest" description="Disordered" evidence="1">
    <location>
        <begin position="146"/>
        <end position="320"/>
    </location>
</feature>
<evidence type="ECO:0000313" key="2">
    <source>
        <dbReference type="EMBL" id="KAK3201050.1"/>
    </source>
</evidence>
<gene>
    <name evidence="2" type="ORF">GRF29_213g897616</name>
</gene>
<feature type="compositionally biased region" description="Basic and acidic residues" evidence="1">
    <location>
        <begin position="68"/>
        <end position="79"/>
    </location>
</feature>